<evidence type="ECO:0000256" key="1">
    <source>
        <dbReference type="SAM" id="Phobius"/>
    </source>
</evidence>
<accession>A0A454JIB0</accession>
<dbReference type="GO" id="GO:0043683">
    <property type="term" value="P:type IV pilus assembly"/>
    <property type="evidence" value="ECO:0007669"/>
    <property type="project" value="InterPro"/>
</dbReference>
<dbReference type="EMBL" id="RFAR01000043">
    <property type="protein sequence ID" value="RMC97207.1"/>
    <property type="molecule type" value="Genomic_DNA"/>
</dbReference>
<evidence type="ECO:0000313" key="3">
    <source>
        <dbReference type="Proteomes" id="UP000274139"/>
    </source>
</evidence>
<dbReference type="AlphaFoldDB" id="A0A454JIB0"/>
<reference evidence="2 3" key="1">
    <citation type="submission" date="2018-10" db="EMBL/GenBank/DDBJ databases">
        <title>Draft genome sequence of Aquitalea MWU14-2217 isolated from a wild cranberry bog in Provincetown, Massachusetts.</title>
        <authorList>
            <person name="Ebadzadsahrai G."/>
            <person name="Soby S."/>
        </authorList>
    </citation>
    <scope>NUCLEOTIDE SEQUENCE [LARGE SCALE GENOMIC DNA]</scope>
    <source>
        <strain evidence="2 3">MWU14-2217</strain>
    </source>
</reference>
<keyword evidence="1" id="KW-0812">Transmembrane</keyword>
<protein>
    <recommendedName>
        <fullName evidence="4">Prepilin-type N-terminal cleavage/methylation domain-containing protein</fullName>
    </recommendedName>
</protein>
<name>A0A454JIB0_9NEIS</name>
<evidence type="ECO:0008006" key="4">
    <source>
        <dbReference type="Google" id="ProtNLM"/>
    </source>
</evidence>
<dbReference type="InterPro" id="IPR032092">
    <property type="entry name" value="PilW"/>
</dbReference>
<dbReference type="Pfam" id="PF16074">
    <property type="entry name" value="PilW"/>
    <property type="match status" value="1"/>
</dbReference>
<keyword evidence="1" id="KW-0472">Membrane</keyword>
<gene>
    <name evidence="2" type="ORF">EAY64_11160</name>
</gene>
<proteinExistence type="predicted"/>
<sequence length="354" mass="36991">MMNNPARSGLCARRSSAGFTMLELMVSVTISFFIILAVSNIFIANQQTLTAQSGNALMTDNGRIGLAVIGRLLKQSGYCDEASYSATDASGNWVIPCNHINATASAGSAGSDAYSQISLAASPAVAIASGSSSFTLSNGSTASLSAMGQYSDTLTISYISGPQSTSYTAMPDCLGNPSPAASNVIVSNTFYIQVQGVGTGSSPQVIRPQLMCKVSWTDINGNALSSSLTSSLVSSGVVAENIERIGVLLGVDSASDGMPDYYAPPSSTISMNKVYAVRVVLLARQDPVYNQVRAESYGGSNFNMFGNSYGATVSTTDNSWVKPLAASSVACSTSNPCWARRLYDSTFVLRNRMP</sequence>
<dbReference type="RefSeq" id="WP_103524833.1">
    <property type="nucleotide sequence ID" value="NZ_JAIZDC010000012.1"/>
</dbReference>
<keyword evidence="3" id="KW-1185">Reference proteome</keyword>
<evidence type="ECO:0000313" key="2">
    <source>
        <dbReference type="EMBL" id="RMC97207.1"/>
    </source>
</evidence>
<feature type="transmembrane region" description="Helical" evidence="1">
    <location>
        <begin position="21"/>
        <end position="43"/>
    </location>
</feature>
<organism evidence="2 3">
    <name type="scientific">Aquitalea palustris</name>
    <dbReference type="NCBI Taxonomy" id="2480983"/>
    <lineage>
        <taxon>Bacteria</taxon>
        <taxon>Pseudomonadati</taxon>
        <taxon>Pseudomonadota</taxon>
        <taxon>Betaproteobacteria</taxon>
        <taxon>Neisseriales</taxon>
        <taxon>Chromobacteriaceae</taxon>
        <taxon>Aquitalea</taxon>
    </lineage>
</organism>
<dbReference type="Pfam" id="PF07963">
    <property type="entry name" value="N_methyl"/>
    <property type="match status" value="1"/>
</dbReference>
<dbReference type="InterPro" id="IPR012902">
    <property type="entry name" value="N_methyl_site"/>
</dbReference>
<keyword evidence="1" id="KW-1133">Transmembrane helix</keyword>
<dbReference type="Proteomes" id="UP000274139">
    <property type="component" value="Unassembled WGS sequence"/>
</dbReference>
<comment type="caution">
    <text evidence="2">The sequence shown here is derived from an EMBL/GenBank/DDBJ whole genome shotgun (WGS) entry which is preliminary data.</text>
</comment>
<dbReference type="OrthoDB" id="8580694at2"/>